<dbReference type="InterPro" id="IPR018136">
    <property type="entry name" value="Aconitase_4Fe-4S_BS"/>
</dbReference>
<protein>
    <recommendedName>
        <fullName evidence="14">3-isopropylmalate dehydratase large subunit</fullName>
        <ecNumber evidence="14">4.2.1.33</ecNumber>
    </recommendedName>
    <alternativeName>
        <fullName evidence="14">Alpha-IPM isomerase</fullName>
        <shortName evidence="14">IPMI</shortName>
    </alternativeName>
    <alternativeName>
        <fullName evidence="14">Isopropylmalate isomerase</fullName>
    </alternativeName>
</protein>
<gene>
    <name evidence="14 16" type="primary">leuC</name>
    <name evidence="16" type="ORF">ACFO7U_02835</name>
</gene>
<evidence type="ECO:0000256" key="10">
    <source>
        <dbReference type="ARBA" id="ARBA00023004"/>
    </source>
</evidence>
<name>A0ABV9PMW6_9ACTN</name>
<dbReference type="Proteomes" id="UP001595836">
    <property type="component" value="Unassembled WGS sequence"/>
</dbReference>
<dbReference type="NCBIfam" id="TIGR00170">
    <property type="entry name" value="leuC"/>
    <property type="match status" value="1"/>
</dbReference>
<evidence type="ECO:0000313" key="17">
    <source>
        <dbReference type="Proteomes" id="UP001595836"/>
    </source>
</evidence>
<dbReference type="PROSITE" id="PS01244">
    <property type="entry name" value="ACONITASE_2"/>
    <property type="match status" value="1"/>
</dbReference>
<evidence type="ECO:0000256" key="13">
    <source>
        <dbReference type="ARBA" id="ARBA00023304"/>
    </source>
</evidence>
<keyword evidence="11 14" id="KW-0411">Iron-sulfur</keyword>
<dbReference type="InterPro" id="IPR004430">
    <property type="entry name" value="3-IsopropMal_deHydase_lsu"/>
</dbReference>
<keyword evidence="8 14" id="KW-0028">Amino-acid biosynthesis</keyword>
<evidence type="ECO:0000256" key="12">
    <source>
        <dbReference type="ARBA" id="ARBA00023239"/>
    </source>
</evidence>
<comment type="catalytic activity">
    <reaction evidence="1">
        <text>(2S,3R)-3-hydroxybutane-1,2,3-tricarboxylate = 2-methyl-cis-aconitate + H2O</text>
        <dbReference type="Rhea" id="RHEA:17941"/>
        <dbReference type="ChEBI" id="CHEBI:15377"/>
        <dbReference type="ChEBI" id="CHEBI:57429"/>
        <dbReference type="ChEBI" id="CHEBI:57872"/>
        <dbReference type="EC" id="4.2.1.99"/>
    </reaction>
</comment>
<evidence type="ECO:0000256" key="2">
    <source>
        <dbReference type="ARBA" id="ARBA00000491"/>
    </source>
</evidence>
<evidence type="ECO:0000256" key="7">
    <source>
        <dbReference type="ARBA" id="ARBA00022485"/>
    </source>
</evidence>
<comment type="cofactor">
    <cofactor evidence="14">
        <name>[4Fe-4S] cluster</name>
        <dbReference type="ChEBI" id="CHEBI:49883"/>
    </cofactor>
    <text evidence="14">Binds 1 [4Fe-4S] cluster per subunit.</text>
</comment>
<comment type="similarity">
    <text evidence="14">Belongs to the aconitase/IPM isomerase family. LeuC type 1 subfamily.</text>
</comment>
<dbReference type="PANTHER" id="PTHR43822:SF9">
    <property type="entry name" value="3-ISOPROPYLMALATE DEHYDRATASE"/>
    <property type="match status" value="1"/>
</dbReference>
<dbReference type="GO" id="GO:0003861">
    <property type="term" value="F:3-isopropylmalate dehydratase activity"/>
    <property type="evidence" value="ECO:0007669"/>
    <property type="project" value="UniProtKB-EC"/>
</dbReference>
<feature type="binding site" evidence="14">
    <location>
        <position position="407"/>
    </location>
    <ligand>
        <name>[4Fe-4S] cluster</name>
        <dbReference type="ChEBI" id="CHEBI:49883"/>
    </ligand>
</feature>
<feature type="binding site" evidence="14">
    <location>
        <position position="410"/>
    </location>
    <ligand>
        <name>[4Fe-4S] cluster</name>
        <dbReference type="ChEBI" id="CHEBI:49883"/>
    </ligand>
</feature>
<keyword evidence="13 14" id="KW-0100">Branched-chain amino acid biosynthesis</keyword>
<evidence type="ECO:0000256" key="9">
    <source>
        <dbReference type="ARBA" id="ARBA00022723"/>
    </source>
</evidence>
<evidence type="ECO:0000256" key="11">
    <source>
        <dbReference type="ARBA" id="ARBA00023014"/>
    </source>
</evidence>
<dbReference type="SUPFAM" id="SSF53732">
    <property type="entry name" value="Aconitase iron-sulfur domain"/>
    <property type="match status" value="1"/>
</dbReference>
<evidence type="ECO:0000256" key="5">
    <source>
        <dbReference type="ARBA" id="ARBA00005026"/>
    </source>
</evidence>
<evidence type="ECO:0000256" key="4">
    <source>
        <dbReference type="ARBA" id="ARBA00004729"/>
    </source>
</evidence>
<comment type="pathway">
    <text evidence="5">Organic acid metabolism; propanoate degradation.</text>
</comment>
<dbReference type="EC" id="4.2.1.33" evidence="14"/>
<feature type="binding site" evidence="14">
    <location>
        <position position="347"/>
    </location>
    <ligand>
        <name>[4Fe-4S] cluster</name>
        <dbReference type="ChEBI" id="CHEBI:49883"/>
    </ligand>
</feature>
<evidence type="ECO:0000256" key="3">
    <source>
        <dbReference type="ARBA" id="ARBA00002695"/>
    </source>
</evidence>
<dbReference type="InterPro" id="IPR050067">
    <property type="entry name" value="IPM_dehydratase_rel_enz"/>
</dbReference>
<comment type="catalytic activity">
    <reaction evidence="2 14">
        <text>(2R,3S)-3-isopropylmalate = (2S)-2-isopropylmalate</text>
        <dbReference type="Rhea" id="RHEA:32287"/>
        <dbReference type="ChEBI" id="CHEBI:1178"/>
        <dbReference type="ChEBI" id="CHEBI:35121"/>
        <dbReference type="EC" id="4.2.1.33"/>
    </reaction>
</comment>
<feature type="domain" description="Aconitase/3-isopropylmalate dehydratase large subunit alpha/beta/alpha" evidence="15">
    <location>
        <begin position="7"/>
        <end position="457"/>
    </location>
</feature>
<dbReference type="EMBL" id="JBHSHP010000008">
    <property type="protein sequence ID" value="MFC4753715.1"/>
    <property type="molecule type" value="Genomic_DNA"/>
</dbReference>
<keyword evidence="9 14" id="KW-0479">Metal-binding</keyword>
<dbReference type="InterPro" id="IPR015931">
    <property type="entry name" value="Acnase/IPM_dHydase_lsu_aba_1/3"/>
</dbReference>
<dbReference type="InterPro" id="IPR033941">
    <property type="entry name" value="IPMI_cat"/>
</dbReference>
<organism evidence="16 17">
    <name type="scientific">Dietzia aurantiaca</name>
    <dbReference type="NCBI Taxonomy" id="983873"/>
    <lineage>
        <taxon>Bacteria</taxon>
        <taxon>Bacillati</taxon>
        <taxon>Actinomycetota</taxon>
        <taxon>Actinomycetes</taxon>
        <taxon>Mycobacteriales</taxon>
        <taxon>Dietziaceae</taxon>
        <taxon>Dietzia</taxon>
    </lineage>
</organism>
<comment type="subunit">
    <text evidence="14">Heterodimer of LeuC and LeuD.</text>
</comment>
<dbReference type="PROSITE" id="PS00450">
    <property type="entry name" value="ACONITASE_1"/>
    <property type="match status" value="1"/>
</dbReference>
<evidence type="ECO:0000313" key="16">
    <source>
        <dbReference type="EMBL" id="MFC4753715.1"/>
    </source>
</evidence>
<keyword evidence="7 14" id="KW-0004">4Fe-4S</keyword>
<accession>A0ABV9PMW6</accession>
<keyword evidence="12 14" id="KW-0456">Lyase</keyword>
<reference evidence="17" key="1">
    <citation type="journal article" date="2019" name="Int. J. Syst. Evol. Microbiol.">
        <title>The Global Catalogue of Microorganisms (GCM) 10K type strain sequencing project: providing services to taxonomists for standard genome sequencing and annotation.</title>
        <authorList>
            <consortium name="The Broad Institute Genomics Platform"/>
            <consortium name="The Broad Institute Genome Sequencing Center for Infectious Disease"/>
            <person name="Wu L."/>
            <person name="Ma J."/>
        </authorList>
    </citation>
    <scope>NUCLEOTIDE SEQUENCE [LARGE SCALE GENOMIC DNA]</scope>
    <source>
        <strain evidence="17">JCM 11882</strain>
    </source>
</reference>
<keyword evidence="10 14" id="KW-0408">Iron</keyword>
<keyword evidence="6 14" id="KW-0432">Leucine biosynthesis</keyword>
<evidence type="ECO:0000259" key="15">
    <source>
        <dbReference type="Pfam" id="PF00330"/>
    </source>
</evidence>
<sequence>MAETLADKIWRQHTVASAEEGPDLVYVDMQLIHEVNTPVAFSNLRDAGREVRRPELSLGTIDHQNATDDELRTSTIVEGARQIECMKRNCADFGIELYAPGDRQRGIAHVIAPELGLAQPGMTLVCCDSHTSTNGAFGVLAFGIGTSQVEHVLATQTLWMQKMRNMRVVVDGELPAGVSSKDLILEIIAAIGTAGGQGYVIEYQGEAIRALSMESRMTICNMTIEAGARAGLVAPDEKTYEYLRGRAHVPQGEEFDAEVGYWKTFHSDPDAVFDKEVFLDASQMVPRVSWGTTPAQTVSLAGLVPNPTEFTDTAEREAAERALEYMELEPGTRMSDIEIDTVFIGSCTNGRIEDLRAAAAVFEGRSVAEGVEVVLVPGSEQVRRQAIDEGLDSVFESAGVSLRHSGCSLCVGLNEDKYAPRKRTASTNNRNFEGRQGPGIKTHLVSPAVAAACAVTGRLVAPTHLEV</sequence>
<evidence type="ECO:0000256" key="8">
    <source>
        <dbReference type="ARBA" id="ARBA00022605"/>
    </source>
</evidence>
<dbReference type="Gene3D" id="3.30.499.10">
    <property type="entry name" value="Aconitase, domain 3"/>
    <property type="match status" value="2"/>
</dbReference>
<evidence type="ECO:0000256" key="1">
    <source>
        <dbReference type="ARBA" id="ARBA00000118"/>
    </source>
</evidence>
<dbReference type="CDD" id="cd01583">
    <property type="entry name" value="IPMI"/>
    <property type="match status" value="1"/>
</dbReference>
<dbReference type="PRINTS" id="PR00415">
    <property type="entry name" value="ACONITASE"/>
</dbReference>
<comment type="function">
    <text evidence="3 14">Catalyzes the isomerization between 2-isopropylmalate and 3-isopropylmalate, via the formation of 2-isopropylmaleate.</text>
</comment>
<proteinExistence type="inferred from homology"/>
<dbReference type="PANTHER" id="PTHR43822">
    <property type="entry name" value="HOMOACONITASE, MITOCHONDRIAL-RELATED"/>
    <property type="match status" value="1"/>
</dbReference>
<dbReference type="Pfam" id="PF00330">
    <property type="entry name" value="Aconitase"/>
    <property type="match status" value="1"/>
</dbReference>
<evidence type="ECO:0000256" key="14">
    <source>
        <dbReference type="HAMAP-Rule" id="MF_01026"/>
    </source>
</evidence>
<dbReference type="InterPro" id="IPR036008">
    <property type="entry name" value="Aconitase_4Fe-4S_dom"/>
</dbReference>
<comment type="caution">
    <text evidence="16">The sequence shown here is derived from an EMBL/GenBank/DDBJ whole genome shotgun (WGS) entry which is preliminary data.</text>
</comment>
<dbReference type="NCBIfam" id="NF004016">
    <property type="entry name" value="PRK05478.1"/>
    <property type="match status" value="1"/>
</dbReference>
<dbReference type="InterPro" id="IPR001030">
    <property type="entry name" value="Acoase/IPM_deHydtase_lsu_aba"/>
</dbReference>
<dbReference type="HAMAP" id="MF_01026">
    <property type="entry name" value="LeuC_type1"/>
    <property type="match status" value="1"/>
</dbReference>
<dbReference type="NCBIfam" id="NF009116">
    <property type="entry name" value="PRK12466.1"/>
    <property type="match status" value="1"/>
</dbReference>
<dbReference type="RefSeq" id="WP_344988203.1">
    <property type="nucleotide sequence ID" value="NZ_BAABCD010000005.1"/>
</dbReference>
<keyword evidence="17" id="KW-1185">Reference proteome</keyword>
<comment type="pathway">
    <text evidence="4 14">Amino-acid biosynthesis; L-leucine biosynthesis; L-leucine from 3-methyl-2-oxobutanoate: step 2/4.</text>
</comment>
<evidence type="ECO:0000256" key="6">
    <source>
        <dbReference type="ARBA" id="ARBA00022430"/>
    </source>
</evidence>